<evidence type="ECO:0000313" key="2">
    <source>
        <dbReference type="Proteomes" id="UP001185092"/>
    </source>
</evidence>
<protein>
    <submittedName>
        <fullName evidence="1">Uncharacterized protein</fullName>
    </submittedName>
</protein>
<name>A0AAE3XQN0_9BACT</name>
<dbReference type="AlphaFoldDB" id="A0AAE3XQN0"/>
<evidence type="ECO:0000313" key="1">
    <source>
        <dbReference type="EMBL" id="MDR6240817.1"/>
    </source>
</evidence>
<proteinExistence type="predicted"/>
<dbReference type="EMBL" id="JAVDQD010000005">
    <property type="protein sequence ID" value="MDR6240817.1"/>
    <property type="molecule type" value="Genomic_DNA"/>
</dbReference>
<comment type="caution">
    <text evidence="1">The sequence shown here is derived from an EMBL/GenBank/DDBJ whole genome shotgun (WGS) entry which is preliminary data.</text>
</comment>
<organism evidence="1 2">
    <name type="scientific">Aureibacter tunicatorum</name>
    <dbReference type="NCBI Taxonomy" id="866807"/>
    <lineage>
        <taxon>Bacteria</taxon>
        <taxon>Pseudomonadati</taxon>
        <taxon>Bacteroidota</taxon>
        <taxon>Cytophagia</taxon>
        <taxon>Cytophagales</taxon>
        <taxon>Persicobacteraceae</taxon>
        <taxon>Aureibacter</taxon>
    </lineage>
</organism>
<dbReference type="RefSeq" id="WP_309941094.1">
    <property type="nucleotide sequence ID" value="NZ_AP025306.1"/>
</dbReference>
<reference evidence="1" key="1">
    <citation type="submission" date="2023-07" db="EMBL/GenBank/DDBJ databases">
        <title>Genomic Encyclopedia of Type Strains, Phase IV (KMG-IV): sequencing the most valuable type-strain genomes for metagenomic binning, comparative biology and taxonomic classification.</title>
        <authorList>
            <person name="Goeker M."/>
        </authorList>
    </citation>
    <scope>NUCLEOTIDE SEQUENCE</scope>
    <source>
        <strain evidence="1">DSM 26174</strain>
    </source>
</reference>
<accession>A0AAE3XQN0</accession>
<sequence length="448" mass="52468">MCMFRSDRKLAHSFKRLTLNNGVGRKPVASAFTKSVPIQALLSRSDFQHKQRELDSALFDKRLEVCPLLYDLEESLDEYQRICIQREELNRSRSLKAMWFMSFEHGLYRDKDEWLLHYLFDLIDKMEHMAYEWLDGKISDLNEHAPFASSMLYFLNELHKEHVFLSQQLVSQQYRLWTKDRDTISAEEQTDNDKLWQAIVNNQTSLNITGKNFDKEGYRQRLFGFEHLVHSHMLRLMSRPKGRKLIERAANASKSIIVGPSTAKKSQAKESYFLFRDKIKGKWKGDFDLSDPFKPIEPGRASATNIILSIYDKNDIQDVCYTDSWKAMPCQESEEKGENDWELTAEGLKPLGILTGFLVFAHEIGHALNNAEGVSRPVMEEYYQQDPKLIPWRNNEEHYVIEQFENPVREEHGLAKRKWHLVPRATISELFPRLQPSLIGQDLRVFAF</sequence>
<dbReference type="Proteomes" id="UP001185092">
    <property type="component" value="Unassembled WGS sequence"/>
</dbReference>
<gene>
    <name evidence="1" type="ORF">HNQ88_003893</name>
</gene>
<keyword evidence="2" id="KW-1185">Reference proteome</keyword>